<sequence>MKEGGREVEEEMMMWQNKERGKTKGRIAGIKYRSQSFSSPLRLPEALALSRVAGNLFLHVDQCGFAFKDQCGVAAKPPDQALGHRFGLGCEDGLRHVEGALFGSLL</sequence>
<evidence type="ECO:0000313" key="1">
    <source>
        <dbReference type="EMBL" id="TNN84672.1"/>
    </source>
</evidence>
<proteinExistence type="predicted"/>
<name>A0A4Z2J5B1_9TELE</name>
<dbReference type="EMBL" id="SRLO01000025">
    <property type="protein sequence ID" value="TNN84672.1"/>
    <property type="molecule type" value="Genomic_DNA"/>
</dbReference>
<evidence type="ECO:0000313" key="2">
    <source>
        <dbReference type="Proteomes" id="UP000314294"/>
    </source>
</evidence>
<gene>
    <name evidence="1" type="ORF">EYF80_005087</name>
</gene>
<protein>
    <submittedName>
        <fullName evidence="1">Uncharacterized protein</fullName>
    </submittedName>
</protein>
<organism evidence="1 2">
    <name type="scientific">Liparis tanakae</name>
    <name type="common">Tanaka's snailfish</name>
    <dbReference type="NCBI Taxonomy" id="230148"/>
    <lineage>
        <taxon>Eukaryota</taxon>
        <taxon>Metazoa</taxon>
        <taxon>Chordata</taxon>
        <taxon>Craniata</taxon>
        <taxon>Vertebrata</taxon>
        <taxon>Euteleostomi</taxon>
        <taxon>Actinopterygii</taxon>
        <taxon>Neopterygii</taxon>
        <taxon>Teleostei</taxon>
        <taxon>Neoteleostei</taxon>
        <taxon>Acanthomorphata</taxon>
        <taxon>Eupercaria</taxon>
        <taxon>Perciformes</taxon>
        <taxon>Cottioidei</taxon>
        <taxon>Cottales</taxon>
        <taxon>Liparidae</taxon>
        <taxon>Liparis</taxon>
    </lineage>
</organism>
<keyword evidence="2" id="KW-1185">Reference proteome</keyword>
<accession>A0A4Z2J5B1</accession>
<dbReference type="Proteomes" id="UP000314294">
    <property type="component" value="Unassembled WGS sequence"/>
</dbReference>
<comment type="caution">
    <text evidence="1">The sequence shown here is derived from an EMBL/GenBank/DDBJ whole genome shotgun (WGS) entry which is preliminary data.</text>
</comment>
<reference evidence="1 2" key="1">
    <citation type="submission" date="2019-03" db="EMBL/GenBank/DDBJ databases">
        <title>First draft genome of Liparis tanakae, snailfish: a comprehensive survey of snailfish specific genes.</title>
        <authorList>
            <person name="Kim W."/>
            <person name="Song I."/>
            <person name="Jeong J.-H."/>
            <person name="Kim D."/>
            <person name="Kim S."/>
            <person name="Ryu S."/>
            <person name="Song J.Y."/>
            <person name="Lee S.K."/>
        </authorList>
    </citation>
    <scope>NUCLEOTIDE SEQUENCE [LARGE SCALE GENOMIC DNA]</scope>
    <source>
        <tissue evidence="1">Muscle</tissue>
    </source>
</reference>
<dbReference type="AlphaFoldDB" id="A0A4Z2J5B1"/>